<sequence length="134" mass="15667">MAKVRTKTVKRAARKLVEYNYDNLEPKNFERAKKVCSDAKVARIPSKRLRNMIAGYATRIMNRLTRGPVRGVCLSKQEAERERRDNYAPTVSEFDVERPVITTATRDMLEALGYTYLVTTVEVKDRERERERRV</sequence>
<dbReference type="Gene3D" id="1.10.60.20">
    <property type="entry name" value="Ribosomal protein S17e-like"/>
    <property type="match status" value="1"/>
</dbReference>
<gene>
    <name evidence="4" type="ORF">GMRT_15377</name>
</gene>
<dbReference type="GO" id="GO:0005840">
    <property type="term" value="C:ribosome"/>
    <property type="evidence" value="ECO:0007669"/>
    <property type="project" value="UniProtKB-KW"/>
</dbReference>
<evidence type="ECO:0000256" key="1">
    <source>
        <dbReference type="ARBA" id="ARBA00010444"/>
    </source>
</evidence>
<reference evidence="4 5" key="1">
    <citation type="submission" date="2019-05" db="EMBL/GenBank/DDBJ databases">
        <title>The compact genome of Giardia muris reveals important steps in the evolution of intestinal protozoan parasites.</title>
        <authorList>
            <person name="Xu F."/>
            <person name="Jimenez-Gonzalez A."/>
            <person name="Einarsson E."/>
            <person name="Astvaldsson A."/>
            <person name="Peirasmaki D."/>
            <person name="Eckmann L."/>
            <person name="Andersson J.O."/>
            <person name="Svard S.G."/>
            <person name="Jerlstrom-Hultqvist J."/>
        </authorList>
    </citation>
    <scope>NUCLEOTIDE SEQUENCE [LARGE SCALE GENOMIC DNA]</scope>
    <source>
        <strain evidence="4 5">Roberts-Thomson</strain>
    </source>
</reference>
<dbReference type="VEuPathDB" id="GiardiaDB:GMRT_15377"/>
<dbReference type="Proteomes" id="UP000315496">
    <property type="component" value="Chromosome 1"/>
</dbReference>
<dbReference type="InterPro" id="IPR001210">
    <property type="entry name" value="Ribosomal_eS17"/>
</dbReference>
<organism evidence="4 5">
    <name type="scientific">Giardia muris</name>
    <dbReference type="NCBI Taxonomy" id="5742"/>
    <lineage>
        <taxon>Eukaryota</taxon>
        <taxon>Metamonada</taxon>
        <taxon>Diplomonadida</taxon>
        <taxon>Hexamitidae</taxon>
        <taxon>Giardiinae</taxon>
        <taxon>Giardia</taxon>
    </lineage>
</organism>
<dbReference type="GO" id="GO:0005829">
    <property type="term" value="C:cytosol"/>
    <property type="evidence" value="ECO:0007669"/>
    <property type="project" value="UniProtKB-ARBA"/>
</dbReference>
<dbReference type="InterPro" id="IPR036401">
    <property type="entry name" value="Ribosomal_eS17_sf"/>
</dbReference>
<dbReference type="AlphaFoldDB" id="A0A4Z1SZ37"/>
<name>A0A4Z1SZ37_GIAMU</name>
<dbReference type="GO" id="GO:0006412">
    <property type="term" value="P:translation"/>
    <property type="evidence" value="ECO:0007669"/>
    <property type="project" value="InterPro"/>
</dbReference>
<dbReference type="SUPFAM" id="SSF116820">
    <property type="entry name" value="Rps17e-like"/>
    <property type="match status" value="1"/>
</dbReference>
<accession>A0A4Z1SZ37</accession>
<dbReference type="GO" id="GO:0003735">
    <property type="term" value="F:structural constituent of ribosome"/>
    <property type="evidence" value="ECO:0007669"/>
    <property type="project" value="InterPro"/>
</dbReference>
<dbReference type="OrthoDB" id="1727351at2759"/>
<dbReference type="PANTHER" id="PTHR10732">
    <property type="entry name" value="40S RIBOSOMAL PROTEIN S17"/>
    <property type="match status" value="1"/>
</dbReference>
<dbReference type="PANTHER" id="PTHR10732:SF0">
    <property type="entry name" value="40S RIBOSOMAL PROTEIN S17"/>
    <property type="match status" value="1"/>
</dbReference>
<keyword evidence="5" id="KW-1185">Reference proteome</keyword>
<keyword evidence="2 4" id="KW-0689">Ribosomal protein</keyword>
<dbReference type="PROSITE" id="PS00712">
    <property type="entry name" value="RIBOSOMAL_S17E"/>
    <property type="match status" value="1"/>
</dbReference>
<protein>
    <submittedName>
        <fullName evidence="4">Ribosomal protein S17</fullName>
    </submittedName>
</protein>
<evidence type="ECO:0000313" key="5">
    <source>
        <dbReference type="Proteomes" id="UP000315496"/>
    </source>
</evidence>
<dbReference type="HAMAP" id="MF_00511">
    <property type="entry name" value="Ribosomal_eS17"/>
    <property type="match status" value="1"/>
</dbReference>
<dbReference type="InterPro" id="IPR018273">
    <property type="entry name" value="Ribosomal_eS17_CS"/>
</dbReference>
<dbReference type="Pfam" id="PF00833">
    <property type="entry name" value="Ribosomal_S17e"/>
    <property type="match status" value="1"/>
</dbReference>
<comment type="caution">
    <text evidence="4">The sequence shown here is derived from an EMBL/GenBank/DDBJ whole genome shotgun (WGS) entry which is preliminary data.</text>
</comment>
<dbReference type="GO" id="GO:1990904">
    <property type="term" value="C:ribonucleoprotein complex"/>
    <property type="evidence" value="ECO:0007669"/>
    <property type="project" value="UniProtKB-KW"/>
</dbReference>
<evidence type="ECO:0000313" key="4">
    <source>
        <dbReference type="EMBL" id="TNJ30730.1"/>
    </source>
</evidence>
<comment type="similarity">
    <text evidence="1">Belongs to the eukaryotic ribosomal protein eS17 family.</text>
</comment>
<dbReference type="EMBL" id="VDLU01000001">
    <property type="protein sequence ID" value="TNJ30730.1"/>
    <property type="molecule type" value="Genomic_DNA"/>
</dbReference>
<proteinExistence type="inferred from homology"/>
<keyword evidence="3" id="KW-0687">Ribonucleoprotein</keyword>
<evidence type="ECO:0000256" key="3">
    <source>
        <dbReference type="ARBA" id="ARBA00023274"/>
    </source>
</evidence>
<evidence type="ECO:0000256" key="2">
    <source>
        <dbReference type="ARBA" id="ARBA00022980"/>
    </source>
</evidence>